<dbReference type="Gene3D" id="3.90.1300.10">
    <property type="entry name" value="Amidase signature (AS) domain"/>
    <property type="match status" value="1"/>
</dbReference>
<evidence type="ECO:0000259" key="3">
    <source>
        <dbReference type="Pfam" id="PF26053"/>
    </source>
</evidence>
<dbReference type="PANTHER" id="PTHR46310">
    <property type="entry name" value="AMIDASE 1"/>
    <property type="match status" value="1"/>
</dbReference>
<feature type="chain" id="PRO_5045517293" evidence="1">
    <location>
        <begin position="27"/>
        <end position="657"/>
    </location>
</feature>
<organism evidence="4 5">
    <name type="scientific">Aspergillus pseudoustus</name>
    <dbReference type="NCBI Taxonomy" id="1810923"/>
    <lineage>
        <taxon>Eukaryota</taxon>
        <taxon>Fungi</taxon>
        <taxon>Dikarya</taxon>
        <taxon>Ascomycota</taxon>
        <taxon>Pezizomycotina</taxon>
        <taxon>Eurotiomycetes</taxon>
        <taxon>Eurotiomycetidae</taxon>
        <taxon>Eurotiales</taxon>
        <taxon>Aspergillaceae</taxon>
        <taxon>Aspergillus</taxon>
        <taxon>Aspergillus subgen. Nidulantes</taxon>
    </lineage>
</organism>
<dbReference type="Pfam" id="PF01425">
    <property type="entry name" value="Amidase"/>
    <property type="match status" value="1"/>
</dbReference>
<dbReference type="SUPFAM" id="SSF75304">
    <property type="entry name" value="Amidase signature (AS) enzymes"/>
    <property type="match status" value="1"/>
</dbReference>
<protein>
    <submittedName>
        <fullName evidence="4">Amidase signature domain-containing protein</fullName>
    </submittedName>
</protein>
<dbReference type="InterPro" id="IPR058329">
    <property type="entry name" value="Arp1_N"/>
</dbReference>
<dbReference type="InterPro" id="IPR036928">
    <property type="entry name" value="AS_sf"/>
</dbReference>
<evidence type="ECO:0000256" key="1">
    <source>
        <dbReference type="SAM" id="SignalP"/>
    </source>
</evidence>
<sequence length="657" mass="70450">MVKSATAAAVLIWALPFLDLLAPACAETAHGRVTVLNGIAYYVGDIAVGHLPEVALSASNVLPDVDVLPITVISSNSTSFTGAELQRSVVDYLATDDVFATSFLNAVYLSYTGCASPVIETASMQAELNQYATSLLLASPAYAFNATEGVTKACLTEALPNGPYFVSTKSGQVFEAHRLYEDTHYTFLEPAVSDGQGGYRALSVTTEGILGRSIAVPSRLYYTATAEKPLAGLRLGVKDIFHVKGLRTSGGNRAHYSLYEPRNATGTAVQRLIDLGAVFVGKMGTVQFANGDRPTADWVDFHCPFNPRGDGYQDPSGSSSGPGAGIGAYDWLDIAVGSDTGGSMRGPAGSQGLYGSRPSTGAVDLNEVLPLCSGLDTAGVFARSAETWARVVNVWYQDFRADYPSYPGKIFYPSASFGEDAVASAEARSVLEGFVSKVEKFLGANRTHVDLDAAWNATKPAGTPSTLQDMLHYTYGTLVSVYQWLHLGVPFFQDYAAKFDGRTPYINPGPLLRWNIGRERGQEGWDEAWANKTVFKDWWEGAGFGAHNNDSCSEAIYIYPNRLGSPGLHFSTYRPPTPPFWGMSDSNIAVFAGLPDLVVPIGEIPFNSTKSGRTEYLPVTMSIVAARGCDLMVASMVREMEAQGILKPVAAGTMLYP</sequence>
<feature type="signal peptide" evidence="1">
    <location>
        <begin position="1"/>
        <end position="26"/>
    </location>
</feature>
<keyword evidence="1" id="KW-0732">Signal</keyword>
<dbReference type="EMBL" id="JBFXLU010000197">
    <property type="protein sequence ID" value="KAL2835669.1"/>
    <property type="molecule type" value="Genomic_DNA"/>
</dbReference>
<evidence type="ECO:0000259" key="2">
    <source>
        <dbReference type="Pfam" id="PF01425"/>
    </source>
</evidence>
<comment type="caution">
    <text evidence="4">The sequence shown here is derived from an EMBL/GenBank/DDBJ whole genome shotgun (WGS) entry which is preliminary data.</text>
</comment>
<name>A0ABR4J6P2_9EURO</name>
<gene>
    <name evidence="4" type="ORF">BJY01DRAFT_258976</name>
</gene>
<dbReference type="PANTHER" id="PTHR46310:SF7">
    <property type="entry name" value="AMIDASE 1"/>
    <property type="match status" value="1"/>
</dbReference>
<feature type="domain" description="Scytalone dehydratase-like protein Arp1 N-terminal" evidence="3">
    <location>
        <begin position="55"/>
        <end position="180"/>
    </location>
</feature>
<proteinExistence type="predicted"/>
<evidence type="ECO:0000313" key="5">
    <source>
        <dbReference type="Proteomes" id="UP001610446"/>
    </source>
</evidence>
<dbReference type="Pfam" id="PF26053">
    <property type="entry name" value="DUF8016"/>
    <property type="match status" value="1"/>
</dbReference>
<accession>A0ABR4J6P2</accession>
<evidence type="ECO:0000313" key="4">
    <source>
        <dbReference type="EMBL" id="KAL2835669.1"/>
    </source>
</evidence>
<keyword evidence="5" id="KW-1185">Reference proteome</keyword>
<dbReference type="InterPro" id="IPR023631">
    <property type="entry name" value="Amidase_dom"/>
</dbReference>
<feature type="domain" description="Amidase" evidence="2">
    <location>
        <begin position="224"/>
        <end position="407"/>
    </location>
</feature>
<dbReference type="Proteomes" id="UP001610446">
    <property type="component" value="Unassembled WGS sequence"/>
</dbReference>
<reference evidence="4 5" key="1">
    <citation type="submission" date="2024-07" db="EMBL/GenBank/DDBJ databases">
        <title>Section-level genome sequencing and comparative genomics of Aspergillus sections Usti and Cavernicolus.</title>
        <authorList>
            <consortium name="Lawrence Berkeley National Laboratory"/>
            <person name="Nybo J.L."/>
            <person name="Vesth T.C."/>
            <person name="Theobald S."/>
            <person name="Frisvad J.C."/>
            <person name="Larsen T.O."/>
            <person name="Kjaerboelling I."/>
            <person name="Rothschild-Mancinelli K."/>
            <person name="Lyhne E.K."/>
            <person name="Kogle M.E."/>
            <person name="Barry K."/>
            <person name="Clum A."/>
            <person name="Na H."/>
            <person name="Ledsgaard L."/>
            <person name="Lin J."/>
            <person name="Lipzen A."/>
            <person name="Kuo A."/>
            <person name="Riley R."/>
            <person name="Mondo S."/>
            <person name="Labutti K."/>
            <person name="Haridas S."/>
            <person name="Pangalinan J."/>
            <person name="Salamov A.A."/>
            <person name="Simmons B.A."/>
            <person name="Magnuson J.K."/>
            <person name="Chen J."/>
            <person name="Drula E."/>
            <person name="Henrissat B."/>
            <person name="Wiebenga A."/>
            <person name="Lubbers R.J."/>
            <person name="Gomes A.C."/>
            <person name="Makela M.R."/>
            <person name="Stajich J."/>
            <person name="Grigoriev I.V."/>
            <person name="Mortensen U.H."/>
            <person name="De Vries R.P."/>
            <person name="Baker S.E."/>
            <person name="Andersen M.R."/>
        </authorList>
    </citation>
    <scope>NUCLEOTIDE SEQUENCE [LARGE SCALE GENOMIC DNA]</scope>
    <source>
        <strain evidence="4 5">CBS 123904</strain>
    </source>
</reference>